<protein>
    <recommendedName>
        <fullName evidence="3">Ricin B lectin domain-containing protein</fullName>
    </recommendedName>
</protein>
<organism evidence="1 2">
    <name type="scientific">Rickenella mellea</name>
    <dbReference type="NCBI Taxonomy" id="50990"/>
    <lineage>
        <taxon>Eukaryota</taxon>
        <taxon>Fungi</taxon>
        <taxon>Dikarya</taxon>
        <taxon>Basidiomycota</taxon>
        <taxon>Agaricomycotina</taxon>
        <taxon>Agaricomycetes</taxon>
        <taxon>Hymenochaetales</taxon>
        <taxon>Rickenellaceae</taxon>
        <taxon>Rickenella</taxon>
    </lineage>
</organism>
<dbReference type="EMBL" id="ML170221">
    <property type="protein sequence ID" value="TDL17457.1"/>
    <property type="molecule type" value="Genomic_DNA"/>
</dbReference>
<dbReference type="Proteomes" id="UP000294933">
    <property type="component" value="Unassembled WGS sequence"/>
</dbReference>
<dbReference type="AlphaFoldDB" id="A0A4Y7PPW3"/>
<dbReference type="PROSITE" id="PS51257">
    <property type="entry name" value="PROKAR_LIPOPROTEIN"/>
    <property type="match status" value="1"/>
</dbReference>
<evidence type="ECO:0000313" key="2">
    <source>
        <dbReference type="Proteomes" id="UP000294933"/>
    </source>
</evidence>
<evidence type="ECO:0000313" key="1">
    <source>
        <dbReference type="EMBL" id="TDL17457.1"/>
    </source>
</evidence>
<sequence>MDGKLKSGVYELVNDRFHNHVGHNGQNFVLACSTPTDDCLSDTESDTCALTRPCRWKVQALHNGNYFIYTRPEGDSVHLDQKLYAMCNPLPSKKDEVMVGRSPHQWTVKESRIKRRYVIHHTGDPYLCWALLDGELGTHVTLNATSSCHMNLWDFCEVLAPPDPAKELLPNVGTLNGDHLFTA</sequence>
<dbReference type="VEuPathDB" id="FungiDB:BD410DRAFT_548860"/>
<accession>A0A4Y7PPW3</accession>
<proteinExistence type="predicted"/>
<name>A0A4Y7PPW3_9AGAM</name>
<evidence type="ECO:0008006" key="3">
    <source>
        <dbReference type="Google" id="ProtNLM"/>
    </source>
</evidence>
<gene>
    <name evidence="1" type="ORF">BD410DRAFT_548860</name>
</gene>
<reference evidence="1 2" key="1">
    <citation type="submission" date="2018-06" db="EMBL/GenBank/DDBJ databases">
        <title>A transcriptomic atlas of mushroom development highlights an independent origin of complex multicellularity.</title>
        <authorList>
            <consortium name="DOE Joint Genome Institute"/>
            <person name="Krizsan K."/>
            <person name="Almasi E."/>
            <person name="Merenyi Z."/>
            <person name="Sahu N."/>
            <person name="Viragh M."/>
            <person name="Koszo T."/>
            <person name="Mondo S."/>
            <person name="Kiss B."/>
            <person name="Balint B."/>
            <person name="Kues U."/>
            <person name="Barry K."/>
            <person name="Hegedus J.C."/>
            <person name="Henrissat B."/>
            <person name="Johnson J."/>
            <person name="Lipzen A."/>
            <person name="Ohm R."/>
            <person name="Nagy I."/>
            <person name="Pangilinan J."/>
            <person name="Yan J."/>
            <person name="Xiong Y."/>
            <person name="Grigoriev I.V."/>
            <person name="Hibbett D.S."/>
            <person name="Nagy L.G."/>
        </authorList>
    </citation>
    <scope>NUCLEOTIDE SEQUENCE [LARGE SCALE GENOMIC DNA]</scope>
    <source>
        <strain evidence="1 2">SZMC22713</strain>
    </source>
</reference>
<keyword evidence="2" id="KW-1185">Reference proteome</keyword>